<dbReference type="Gene3D" id="3.60.130.10">
    <property type="entry name" value="Clavaminate synthase-like"/>
    <property type="match status" value="1"/>
</dbReference>
<dbReference type="GO" id="GO:0046872">
    <property type="term" value="F:metal ion binding"/>
    <property type="evidence" value="ECO:0007669"/>
    <property type="project" value="UniProtKB-KW"/>
</dbReference>
<proteinExistence type="inferred from homology"/>
<evidence type="ECO:0000259" key="6">
    <source>
        <dbReference type="Pfam" id="PF02668"/>
    </source>
</evidence>
<accession>A0A382ALM7</accession>
<dbReference type="AlphaFoldDB" id="A0A382ALM7"/>
<name>A0A382ALM7_9ZZZZ</name>
<dbReference type="PANTHER" id="PTHR43779:SF3">
    <property type="entry name" value="(3R)-3-[(CARBOXYMETHYL)AMINO]FATTY ACID OXYGENASE_DECARBOXYLASE"/>
    <property type="match status" value="1"/>
</dbReference>
<dbReference type="PANTHER" id="PTHR43779">
    <property type="entry name" value="DIOXYGENASE RV0097-RELATED"/>
    <property type="match status" value="1"/>
</dbReference>
<evidence type="ECO:0000256" key="3">
    <source>
        <dbReference type="ARBA" id="ARBA00022964"/>
    </source>
</evidence>
<keyword evidence="4" id="KW-0560">Oxidoreductase</keyword>
<dbReference type="Pfam" id="PF02668">
    <property type="entry name" value="TauD"/>
    <property type="match status" value="1"/>
</dbReference>
<dbReference type="SUPFAM" id="SSF51197">
    <property type="entry name" value="Clavaminate synthase-like"/>
    <property type="match status" value="1"/>
</dbReference>
<evidence type="ECO:0000313" key="7">
    <source>
        <dbReference type="EMBL" id="SVB02406.1"/>
    </source>
</evidence>
<keyword evidence="5" id="KW-0408">Iron</keyword>
<protein>
    <recommendedName>
        <fullName evidence="6">TauD/TfdA-like domain-containing protein</fullName>
    </recommendedName>
</protein>
<dbReference type="InterPro" id="IPR051178">
    <property type="entry name" value="TfdA_dioxygenase"/>
</dbReference>
<keyword evidence="2" id="KW-0479">Metal-binding</keyword>
<dbReference type="InterPro" id="IPR042098">
    <property type="entry name" value="TauD-like_sf"/>
</dbReference>
<keyword evidence="3" id="KW-0223">Dioxygenase</keyword>
<evidence type="ECO:0000256" key="5">
    <source>
        <dbReference type="ARBA" id="ARBA00023004"/>
    </source>
</evidence>
<comment type="similarity">
    <text evidence="1">Belongs to the TfdA dioxygenase family.</text>
</comment>
<dbReference type="GO" id="GO:0051213">
    <property type="term" value="F:dioxygenase activity"/>
    <property type="evidence" value="ECO:0007669"/>
    <property type="project" value="UniProtKB-KW"/>
</dbReference>
<gene>
    <name evidence="7" type="ORF">METZ01_LOCUS155260</name>
</gene>
<evidence type="ECO:0000256" key="4">
    <source>
        <dbReference type="ARBA" id="ARBA00023002"/>
    </source>
</evidence>
<reference evidence="7" key="1">
    <citation type="submission" date="2018-05" db="EMBL/GenBank/DDBJ databases">
        <authorList>
            <person name="Lanie J.A."/>
            <person name="Ng W.-L."/>
            <person name="Kazmierczak K.M."/>
            <person name="Andrzejewski T.M."/>
            <person name="Davidsen T.M."/>
            <person name="Wayne K.J."/>
            <person name="Tettelin H."/>
            <person name="Glass J.I."/>
            <person name="Rusch D."/>
            <person name="Podicherti R."/>
            <person name="Tsui H.-C.T."/>
            <person name="Winkler M.E."/>
        </authorList>
    </citation>
    <scope>NUCLEOTIDE SEQUENCE</scope>
</reference>
<evidence type="ECO:0000256" key="2">
    <source>
        <dbReference type="ARBA" id="ARBA00022723"/>
    </source>
</evidence>
<dbReference type="EMBL" id="UINC01025914">
    <property type="protein sequence ID" value="SVB02406.1"/>
    <property type="molecule type" value="Genomic_DNA"/>
</dbReference>
<feature type="domain" description="TauD/TfdA-like" evidence="6">
    <location>
        <begin position="7"/>
        <end position="134"/>
    </location>
</feature>
<dbReference type="InterPro" id="IPR003819">
    <property type="entry name" value="TauD/TfdA-like"/>
</dbReference>
<sequence>MTVDLKIQTLHPALGAEVVGLDLAESMDDETFQAIRDAWMKHLVLAFPNQTLSDEQQITFSQRFGALEEHHQDIIKSRSSPQIFRVSNVNDEGNMMASDHPSVAQISLAQRWHTDSSYRAVPSMGSILHGIEVTKE</sequence>
<organism evidence="7">
    <name type="scientific">marine metagenome</name>
    <dbReference type="NCBI Taxonomy" id="408172"/>
    <lineage>
        <taxon>unclassified sequences</taxon>
        <taxon>metagenomes</taxon>
        <taxon>ecological metagenomes</taxon>
    </lineage>
</organism>
<evidence type="ECO:0000256" key="1">
    <source>
        <dbReference type="ARBA" id="ARBA00005896"/>
    </source>
</evidence>
<feature type="non-terminal residue" evidence="7">
    <location>
        <position position="136"/>
    </location>
</feature>